<reference evidence="1 2" key="1">
    <citation type="submission" date="2018-06" db="EMBL/GenBank/DDBJ databases">
        <title>OYT1 Genome Sequencing.</title>
        <authorList>
            <person name="Kato S."/>
            <person name="Itoh T."/>
            <person name="Ohkuma M."/>
        </authorList>
    </citation>
    <scope>NUCLEOTIDE SEQUENCE [LARGE SCALE GENOMIC DNA]</scope>
    <source>
        <strain evidence="1 2">OYT1</strain>
    </source>
</reference>
<evidence type="ECO:0000313" key="1">
    <source>
        <dbReference type="EMBL" id="BBE49966.1"/>
    </source>
</evidence>
<dbReference type="EMBL" id="AP018738">
    <property type="protein sequence ID" value="BBE49966.1"/>
    <property type="molecule type" value="Genomic_DNA"/>
</dbReference>
<accession>A0A2Z6G909</accession>
<proteinExistence type="predicted"/>
<evidence type="ECO:0000313" key="2">
    <source>
        <dbReference type="Proteomes" id="UP000033070"/>
    </source>
</evidence>
<sequence length="33" mass="3443">MTRCAQAVGAGIIASHLHKKAAELVAKVAEVRL</sequence>
<gene>
    <name evidence="1" type="ORF">OYT1_ch0393</name>
</gene>
<dbReference type="AlphaFoldDB" id="A0A2Z6G909"/>
<dbReference type="Proteomes" id="UP000033070">
    <property type="component" value="Chromosome"/>
</dbReference>
<dbReference type="KEGG" id="fam:OYT1_ch0393"/>
<name>A0A2Z6G909_9PROT</name>
<keyword evidence="2" id="KW-1185">Reference proteome</keyword>
<protein>
    <submittedName>
        <fullName evidence="1">Uncharacterized protein</fullName>
    </submittedName>
</protein>
<organism evidence="1 2">
    <name type="scientific">Ferriphaselus amnicola</name>
    <dbReference type="NCBI Taxonomy" id="1188319"/>
    <lineage>
        <taxon>Bacteria</taxon>
        <taxon>Pseudomonadati</taxon>
        <taxon>Pseudomonadota</taxon>
        <taxon>Betaproteobacteria</taxon>
        <taxon>Nitrosomonadales</taxon>
        <taxon>Gallionellaceae</taxon>
        <taxon>Ferriphaselus</taxon>
    </lineage>
</organism>